<keyword evidence="7 11" id="KW-0863">Zinc-finger</keyword>
<keyword evidence="14" id="KW-1185">Reference proteome</keyword>
<organism evidence="13 14">
    <name type="scientific">Brachionus calyciflorus</name>
    <dbReference type="NCBI Taxonomy" id="104777"/>
    <lineage>
        <taxon>Eukaryota</taxon>
        <taxon>Metazoa</taxon>
        <taxon>Spiralia</taxon>
        <taxon>Gnathifera</taxon>
        <taxon>Rotifera</taxon>
        <taxon>Eurotatoria</taxon>
        <taxon>Monogononta</taxon>
        <taxon>Pseudotrocha</taxon>
        <taxon>Ploima</taxon>
        <taxon>Brachionidae</taxon>
        <taxon>Brachionus</taxon>
    </lineage>
</organism>
<dbReference type="Pfam" id="PF12678">
    <property type="entry name" value="zf-rbx1"/>
    <property type="match status" value="1"/>
</dbReference>
<proteinExistence type="inferred from homology"/>
<evidence type="ECO:0000256" key="3">
    <source>
        <dbReference type="ARBA" id="ARBA00004906"/>
    </source>
</evidence>
<dbReference type="InterPro" id="IPR024766">
    <property type="entry name" value="Znf_RING_H2"/>
</dbReference>
<keyword evidence="5" id="KW-0963">Cytoplasm</keyword>
<evidence type="ECO:0000256" key="4">
    <source>
        <dbReference type="ARBA" id="ARBA00009273"/>
    </source>
</evidence>
<dbReference type="AlphaFoldDB" id="A0A813YAW1"/>
<gene>
    <name evidence="13" type="ORF">OXX778_LOCUS10441</name>
</gene>
<evidence type="ECO:0000256" key="10">
    <source>
        <dbReference type="ARBA" id="ARBA00023242"/>
    </source>
</evidence>
<dbReference type="GO" id="GO:0008270">
    <property type="term" value="F:zinc ion binding"/>
    <property type="evidence" value="ECO:0007669"/>
    <property type="project" value="UniProtKB-KW"/>
</dbReference>
<comment type="similarity">
    <text evidence="4">Belongs to the RING-box family.</text>
</comment>
<protein>
    <recommendedName>
        <fullName evidence="12">RING-type domain-containing protein</fullName>
    </recommendedName>
</protein>
<evidence type="ECO:0000256" key="7">
    <source>
        <dbReference type="ARBA" id="ARBA00022771"/>
    </source>
</evidence>
<dbReference type="InterPro" id="IPR013083">
    <property type="entry name" value="Znf_RING/FYVE/PHD"/>
</dbReference>
<sequence length="172" mass="19701">MSIIDESPVISQSTTKFSKLVNSNDLNGLEKDENLNTININNLNKITNLDEDISKSQKSNLLQSNFFDNVNNSKSSTSNTNMTNKDTVFTLKKWNLVAMWSWDVECEVCAICRTPLMDSCLKCQTDNKHDDCVVVWGDCNHSFHNCCMSQWIKSRNLCPLCQTEWHVQRIGR</sequence>
<keyword evidence="6" id="KW-0479">Metal-binding</keyword>
<evidence type="ECO:0000256" key="8">
    <source>
        <dbReference type="ARBA" id="ARBA00022786"/>
    </source>
</evidence>
<dbReference type="Gene3D" id="3.30.40.10">
    <property type="entry name" value="Zinc/RING finger domain, C3HC4 (zinc finger)"/>
    <property type="match status" value="1"/>
</dbReference>
<name>A0A813YAW1_9BILA</name>
<evidence type="ECO:0000313" key="13">
    <source>
        <dbReference type="EMBL" id="CAF0881602.1"/>
    </source>
</evidence>
<keyword evidence="10" id="KW-0539">Nucleus</keyword>
<comment type="subcellular location">
    <subcellularLocation>
        <location evidence="2">Cytoplasm</location>
    </subcellularLocation>
    <subcellularLocation>
        <location evidence="1">Nucleus</location>
    </subcellularLocation>
</comment>
<dbReference type="OrthoDB" id="8962942at2759"/>
<evidence type="ECO:0000259" key="12">
    <source>
        <dbReference type="PROSITE" id="PS50089"/>
    </source>
</evidence>
<dbReference type="CDD" id="cd16466">
    <property type="entry name" value="RING-H2_RBX2"/>
    <property type="match status" value="1"/>
</dbReference>
<evidence type="ECO:0000256" key="2">
    <source>
        <dbReference type="ARBA" id="ARBA00004496"/>
    </source>
</evidence>
<accession>A0A813YAW1</accession>
<dbReference type="EMBL" id="CAJNOC010001654">
    <property type="protein sequence ID" value="CAF0881602.1"/>
    <property type="molecule type" value="Genomic_DNA"/>
</dbReference>
<feature type="domain" description="RING-type" evidence="12">
    <location>
        <begin position="109"/>
        <end position="162"/>
    </location>
</feature>
<dbReference type="GO" id="GO:0005634">
    <property type="term" value="C:nucleus"/>
    <property type="evidence" value="ECO:0007669"/>
    <property type="project" value="UniProtKB-SubCell"/>
</dbReference>
<dbReference type="Proteomes" id="UP000663879">
    <property type="component" value="Unassembled WGS sequence"/>
</dbReference>
<keyword evidence="8" id="KW-0833">Ubl conjugation pathway</keyword>
<evidence type="ECO:0000256" key="1">
    <source>
        <dbReference type="ARBA" id="ARBA00004123"/>
    </source>
</evidence>
<dbReference type="PROSITE" id="PS50089">
    <property type="entry name" value="ZF_RING_2"/>
    <property type="match status" value="1"/>
</dbReference>
<dbReference type="PANTHER" id="PTHR11210">
    <property type="entry name" value="RING BOX"/>
    <property type="match status" value="1"/>
</dbReference>
<evidence type="ECO:0000256" key="9">
    <source>
        <dbReference type="ARBA" id="ARBA00022833"/>
    </source>
</evidence>
<dbReference type="GO" id="GO:0005737">
    <property type="term" value="C:cytoplasm"/>
    <property type="evidence" value="ECO:0007669"/>
    <property type="project" value="UniProtKB-SubCell"/>
</dbReference>
<dbReference type="GO" id="GO:0031461">
    <property type="term" value="C:cullin-RING ubiquitin ligase complex"/>
    <property type="evidence" value="ECO:0007669"/>
    <property type="project" value="UniProtKB-ARBA"/>
</dbReference>
<evidence type="ECO:0000256" key="5">
    <source>
        <dbReference type="ARBA" id="ARBA00022490"/>
    </source>
</evidence>
<evidence type="ECO:0000256" key="6">
    <source>
        <dbReference type="ARBA" id="ARBA00022723"/>
    </source>
</evidence>
<evidence type="ECO:0000313" key="14">
    <source>
        <dbReference type="Proteomes" id="UP000663879"/>
    </source>
</evidence>
<evidence type="ECO:0000256" key="11">
    <source>
        <dbReference type="PROSITE-ProRule" id="PRU00175"/>
    </source>
</evidence>
<comment type="pathway">
    <text evidence="3">Protein modification; protein ubiquitination.</text>
</comment>
<reference evidence="13" key="1">
    <citation type="submission" date="2021-02" db="EMBL/GenBank/DDBJ databases">
        <authorList>
            <person name="Nowell W R."/>
        </authorList>
    </citation>
    <scope>NUCLEOTIDE SEQUENCE</scope>
    <source>
        <strain evidence="13">Ploen Becks lab</strain>
    </source>
</reference>
<comment type="caution">
    <text evidence="13">The sequence shown here is derived from an EMBL/GenBank/DDBJ whole genome shotgun (WGS) entry which is preliminary data.</text>
</comment>
<dbReference type="InterPro" id="IPR051031">
    <property type="entry name" value="RING-box_E3_Ubiquitin_Ligase"/>
</dbReference>
<dbReference type="SUPFAM" id="SSF57850">
    <property type="entry name" value="RING/U-box"/>
    <property type="match status" value="1"/>
</dbReference>
<dbReference type="InterPro" id="IPR001841">
    <property type="entry name" value="Znf_RING"/>
</dbReference>
<keyword evidence="9" id="KW-0862">Zinc</keyword>